<dbReference type="FunFam" id="3.40.50.200:FF:000107">
    <property type="entry name" value="Uncharacterized protein"/>
    <property type="match status" value="1"/>
</dbReference>
<dbReference type="STRING" id="361077.A0A151Z323"/>
<dbReference type="SUPFAM" id="SSF52743">
    <property type="entry name" value="Subtilisin-like"/>
    <property type="match status" value="1"/>
</dbReference>
<keyword evidence="8" id="KW-0732">Signal</keyword>
<evidence type="ECO:0000259" key="9">
    <source>
        <dbReference type="PROSITE" id="PS51695"/>
    </source>
</evidence>
<feature type="domain" description="Peptidase S53" evidence="9">
    <location>
        <begin position="203"/>
        <end position="707"/>
    </location>
</feature>
<keyword evidence="3 7" id="KW-0378">Hydrolase</keyword>
<proteinExistence type="predicted"/>
<comment type="caution">
    <text evidence="10">The sequence shown here is derived from an EMBL/GenBank/DDBJ whole genome shotgun (WGS) entry which is preliminary data.</text>
</comment>
<dbReference type="FunFam" id="3.40.50.200:FF:000040">
    <property type="entry name" value="Predicted protein"/>
    <property type="match status" value="1"/>
</dbReference>
<feature type="active site" description="Charge relay system" evidence="7">
    <location>
        <position position="272"/>
    </location>
</feature>
<dbReference type="GO" id="GO:0006508">
    <property type="term" value="P:proteolysis"/>
    <property type="evidence" value="ECO:0007669"/>
    <property type="project" value="UniProtKB-KW"/>
</dbReference>
<evidence type="ECO:0000313" key="11">
    <source>
        <dbReference type="Proteomes" id="UP000076078"/>
    </source>
</evidence>
<feature type="active site" description="Charge relay system" evidence="7">
    <location>
        <position position="276"/>
    </location>
</feature>
<evidence type="ECO:0000256" key="4">
    <source>
        <dbReference type="ARBA" id="ARBA00022825"/>
    </source>
</evidence>
<dbReference type="PROSITE" id="PS51695">
    <property type="entry name" value="SEDOLISIN"/>
    <property type="match status" value="1"/>
</dbReference>
<dbReference type="InterPro" id="IPR030400">
    <property type="entry name" value="Sedolisin_dom"/>
</dbReference>
<evidence type="ECO:0000313" key="10">
    <source>
        <dbReference type="EMBL" id="KYQ88348.1"/>
    </source>
</evidence>
<keyword evidence="6" id="KW-0865">Zymogen</keyword>
<accession>A0A151Z323</accession>
<dbReference type="InParanoid" id="A0A151Z323"/>
<keyword evidence="11" id="KW-1185">Reference proteome</keyword>
<feature type="binding site" evidence="7">
    <location>
        <position position="662"/>
    </location>
    <ligand>
        <name>Ca(2+)</name>
        <dbReference type="ChEBI" id="CHEBI:29108"/>
    </ligand>
</feature>
<dbReference type="Gene3D" id="3.40.50.200">
    <property type="entry name" value="Peptidase S8/S53 domain"/>
    <property type="match status" value="2"/>
</dbReference>
<name>A0A151Z323_TIELA</name>
<feature type="binding site" evidence="7">
    <location>
        <position position="687"/>
    </location>
    <ligand>
        <name>Ca(2+)</name>
        <dbReference type="ChEBI" id="CHEBI:29108"/>
    </ligand>
</feature>
<feature type="signal peptide" evidence="8">
    <location>
        <begin position="1"/>
        <end position="20"/>
    </location>
</feature>
<dbReference type="CDD" id="cd11377">
    <property type="entry name" value="Pro-peptidase_S53"/>
    <property type="match status" value="1"/>
</dbReference>
<dbReference type="EMBL" id="LODT01000051">
    <property type="protein sequence ID" value="KYQ88348.1"/>
    <property type="molecule type" value="Genomic_DNA"/>
</dbReference>
<feature type="binding site" evidence="7">
    <location>
        <position position="685"/>
    </location>
    <ligand>
        <name>Ca(2+)</name>
        <dbReference type="ChEBI" id="CHEBI:29108"/>
    </ligand>
</feature>
<dbReference type="SMART" id="SM00944">
    <property type="entry name" value="Pro-kuma_activ"/>
    <property type="match status" value="1"/>
</dbReference>
<dbReference type="PANTHER" id="PTHR14218:SF40">
    <property type="entry name" value="PEPTIDASE S8 AND S53 DOMAIN-CONTAINING PROTEIN"/>
    <property type="match status" value="1"/>
</dbReference>
<dbReference type="Pfam" id="PF09286">
    <property type="entry name" value="Pro-kuma_activ"/>
    <property type="match status" value="1"/>
</dbReference>
<feature type="binding site" evidence="7">
    <location>
        <position position="663"/>
    </location>
    <ligand>
        <name>Ca(2+)</name>
        <dbReference type="ChEBI" id="CHEBI:29108"/>
    </ligand>
</feature>
<keyword evidence="5 7" id="KW-0106">Calcium</keyword>
<dbReference type="OrthoDB" id="15796at2759"/>
<keyword evidence="2 7" id="KW-0479">Metal-binding</keyword>
<dbReference type="AlphaFoldDB" id="A0A151Z323"/>
<reference evidence="10 11" key="1">
    <citation type="submission" date="2015-12" db="EMBL/GenBank/DDBJ databases">
        <title>Dictyostelia acquired genes for synthesis and detection of signals that induce cell-type specialization by lateral gene transfer from prokaryotes.</title>
        <authorList>
            <person name="Gloeckner G."/>
            <person name="Schaap P."/>
        </authorList>
    </citation>
    <scope>NUCLEOTIDE SEQUENCE [LARGE SCALE GENOMIC DNA]</scope>
    <source>
        <strain evidence="10 11">TK</strain>
    </source>
</reference>
<dbReference type="SUPFAM" id="SSF54897">
    <property type="entry name" value="Protease propeptides/inhibitors"/>
    <property type="match status" value="1"/>
</dbReference>
<dbReference type="InterPro" id="IPR050819">
    <property type="entry name" value="Tripeptidyl-peptidase_I"/>
</dbReference>
<evidence type="ECO:0000256" key="2">
    <source>
        <dbReference type="ARBA" id="ARBA00022723"/>
    </source>
</evidence>
<sequence length="712" mass="78914">MKRAIVFLTFIIICISGVLSLRERTLIANPIIPNYWVKQRSSNTNDFISFKILLKQRNLEKLNEYFWQVSDPKSSFYQEYLTKVEIDELIRPSSKTFKEVLGFLDQHDITISERTVFSDYILIETSAKKVEEMFDCQLVKYQNLKDGTSRLRLDGSASVPTELLDHIDFVIGLSEFFDHNLKIPHYDVKTNYDNSDLVTNDILITPQILKSYYQVPSDAKGTQSNNYQGIAAFTDYFSMGALQQFDKAYNIPAPNLTRNGTDCLDQGCDQYESDLDVQYMTAMAIGVPTIFMAHPNGAWILDYLQGVLLLSDPPLVQSISYGWAELSQCEVTDGCSVYGYNSVQYVQRCDVEFQKLGTMGVSVFVSDGDDGAPSLGGASGNCPMDHGTYCPTGCPHSTSLCSELTFEYTNNGTLCFFPMGIGADSCSNLLNDPSLQEVLNKFADANKKCKLAFETDRTNLPHVYSACECNQLNNITSNGITVGPYNFYAENGAIFTSEYPTSSPYVTSVGATQFLVSPPPHQNISQEVGASILTQAKITTGGGFSTFQPMPSYQQKAVQTYLSNQNNNIPPSYAFDSSMRAYPDIAFNGHNYNIYASTNQDDQDKCPCSALPVDGTSCSSPALAGLISLINDKLLANGKKPLGFLNPLLYQMAVDKPEAFNDITEGKNNCNRSYCCLYGYSAAEGWDSVSGWGSIVFDQFESYILDMQGIPH</sequence>
<keyword evidence="4 7" id="KW-0720">Serine protease</keyword>
<dbReference type="OMA" id="WFPKLKD"/>
<dbReference type="GO" id="GO:0004252">
    <property type="term" value="F:serine-type endopeptidase activity"/>
    <property type="evidence" value="ECO:0007669"/>
    <property type="project" value="UniProtKB-UniRule"/>
</dbReference>
<organism evidence="10 11">
    <name type="scientific">Tieghemostelium lacteum</name>
    <name type="common">Slime mold</name>
    <name type="synonym">Dictyostelium lacteum</name>
    <dbReference type="NCBI Taxonomy" id="361077"/>
    <lineage>
        <taxon>Eukaryota</taxon>
        <taxon>Amoebozoa</taxon>
        <taxon>Evosea</taxon>
        <taxon>Eumycetozoa</taxon>
        <taxon>Dictyostelia</taxon>
        <taxon>Dictyosteliales</taxon>
        <taxon>Raperosteliaceae</taxon>
        <taxon>Tieghemostelium</taxon>
    </lineage>
</organism>
<feature type="chain" id="PRO_5007592831" evidence="8">
    <location>
        <begin position="21"/>
        <end position="712"/>
    </location>
</feature>
<evidence type="ECO:0000256" key="7">
    <source>
        <dbReference type="PROSITE-ProRule" id="PRU01032"/>
    </source>
</evidence>
<comment type="cofactor">
    <cofactor evidence="7">
        <name>Ca(2+)</name>
        <dbReference type="ChEBI" id="CHEBI:29108"/>
    </cofactor>
    <text evidence="7">Binds 1 Ca(2+) ion per subunit.</text>
</comment>
<dbReference type="GO" id="GO:0046872">
    <property type="term" value="F:metal ion binding"/>
    <property type="evidence" value="ECO:0007669"/>
    <property type="project" value="UniProtKB-UniRule"/>
</dbReference>
<protein>
    <submittedName>
        <fullName evidence="10">Peptidase S8 and S53 domain-containing protein</fullName>
    </submittedName>
</protein>
<dbReference type="PANTHER" id="PTHR14218">
    <property type="entry name" value="PROTEASE S8 TRIPEPTIDYL PEPTIDASE I CLN2"/>
    <property type="match status" value="1"/>
</dbReference>
<feature type="active site" description="Charge relay system" evidence="7">
    <location>
        <position position="617"/>
    </location>
</feature>
<dbReference type="InterPro" id="IPR036852">
    <property type="entry name" value="Peptidase_S8/S53_dom_sf"/>
</dbReference>
<evidence type="ECO:0000256" key="3">
    <source>
        <dbReference type="ARBA" id="ARBA00022801"/>
    </source>
</evidence>
<evidence type="ECO:0000256" key="5">
    <source>
        <dbReference type="ARBA" id="ARBA00022837"/>
    </source>
</evidence>
<keyword evidence="1 7" id="KW-0645">Protease</keyword>
<evidence type="ECO:0000256" key="8">
    <source>
        <dbReference type="SAM" id="SignalP"/>
    </source>
</evidence>
<evidence type="ECO:0000256" key="1">
    <source>
        <dbReference type="ARBA" id="ARBA00022670"/>
    </source>
</evidence>
<dbReference type="CDD" id="cd04056">
    <property type="entry name" value="Peptidases_S53"/>
    <property type="match status" value="1"/>
</dbReference>
<gene>
    <name evidence="10" type="ORF">DLAC_11048</name>
</gene>
<dbReference type="GO" id="GO:0008240">
    <property type="term" value="F:tripeptidyl-peptidase activity"/>
    <property type="evidence" value="ECO:0007669"/>
    <property type="project" value="TreeGrafter"/>
</dbReference>
<dbReference type="InterPro" id="IPR015366">
    <property type="entry name" value="S53_propep"/>
</dbReference>
<dbReference type="Proteomes" id="UP000076078">
    <property type="component" value="Unassembled WGS sequence"/>
</dbReference>
<evidence type="ECO:0000256" key="6">
    <source>
        <dbReference type="ARBA" id="ARBA00023145"/>
    </source>
</evidence>